<dbReference type="Gene3D" id="3.40.50.12780">
    <property type="entry name" value="N-terminal domain of ligase-like"/>
    <property type="match status" value="1"/>
</dbReference>
<organism evidence="5 6">
    <name type="scientific">Acinetobacter halotolerans</name>
    <dbReference type="NCBI Taxonomy" id="1752076"/>
    <lineage>
        <taxon>Bacteria</taxon>
        <taxon>Pseudomonadati</taxon>
        <taxon>Pseudomonadota</taxon>
        <taxon>Gammaproteobacteria</taxon>
        <taxon>Moraxellales</taxon>
        <taxon>Moraxellaceae</taxon>
        <taxon>Acinetobacter</taxon>
    </lineage>
</organism>
<dbReference type="SUPFAM" id="SSF54637">
    <property type="entry name" value="Thioesterase/thiol ester dehydrase-isomerase"/>
    <property type="match status" value="1"/>
</dbReference>
<keyword evidence="2" id="KW-0597">Phosphoprotein</keyword>
<name>A0A4Q6XG94_9GAMM</name>
<evidence type="ECO:0000256" key="2">
    <source>
        <dbReference type="ARBA" id="ARBA00022553"/>
    </source>
</evidence>
<dbReference type="PANTHER" id="PTHR44845:SF6">
    <property type="entry name" value="BETA-ALANINE-ACTIVATING ENZYME"/>
    <property type="match status" value="1"/>
</dbReference>
<evidence type="ECO:0000256" key="1">
    <source>
        <dbReference type="ARBA" id="ARBA00022450"/>
    </source>
</evidence>
<dbReference type="InterPro" id="IPR054545">
    <property type="entry name" value="ApeI-like"/>
</dbReference>
<dbReference type="PANTHER" id="PTHR44845">
    <property type="entry name" value="CARRIER DOMAIN-CONTAINING PROTEIN"/>
    <property type="match status" value="1"/>
</dbReference>
<protein>
    <submittedName>
        <fullName evidence="5">Acyl-CoA synthetase</fullName>
    </submittedName>
</protein>
<accession>A0A4Q6XG94</accession>
<reference evidence="5 6" key="1">
    <citation type="submission" date="2019-02" db="EMBL/GenBank/DDBJ databases">
        <title>The draft genome of Acinetobacter halotolerans strain JCM 31009.</title>
        <authorList>
            <person name="Qin J."/>
            <person name="Feng Y."/>
            <person name="Nemec A."/>
            <person name="Zong Z."/>
        </authorList>
    </citation>
    <scope>NUCLEOTIDE SEQUENCE [LARGE SCALE GENOMIC DNA]</scope>
    <source>
        <strain evidence="5 6">JCM 31009</strain>
    </source>
</reference>
<feature type="domain" description="AMP-dependent synthetase/ligase" evidence="3">
    <location>
        <begin position="135"/>
        <end position="316"/>
    </location>
</feature>
<evidence type="ECO:0000313" key="6">
    <source>
        <dbReference type="Proteomes" id="UP000292110"/>
    </source>
</evidence>
<dbReference type="InterPro" id="IPR045851">
    <property type="entry name" value="AMP-bd_C_sf"/>
</dbReference>
<dbReference type="InterPro" id="IPR042099">
    <property type="entry name" value="ANL_N_sf"/>
</dbReference>
<evidence type="ECO:0000313" key="5">
    <source>
        <dbReference type="EMBL" id="RZF50774.1"/>
    </source>
</evidence>
<comment type="caution">
    <text evidence="5">The sequence shown here is derived from an EMBL/GenBank/DDBJ whole genome shotgun (WGS) entry which is preliminary data.</text>
</comment>
<dbReference type="Proteomes" id="UP000292110">
    <property type="component" value="Unassembled WGS sequence"/>
</dbReference>
<dbReference type="AlphaFoldDB" id="A0A4Q6XG94"/>
<proteinExistence type="predicted"/>
<dbReference type="Gene3D" id="3.10.129.10">
    <property type="entry name" value="Hotdog Thioesterase"/>
    <property type="match status" value="1"/>
</dbReference>
<dbReference type="RefSeq" id="WP_130162582.1">
    <property type="nucleotide sequence ID" value="NZ_SGIM01000010.1"/>
</dbReference>
<dbReference type="InterPro" id="IPR029069">
    <property type="entry name" value="HotDog_dom_sf"/>
</dbReference>
<evidence type="ECO:0000259" key="3">
    <source>
        <dbReference type="Pfam" id="PF00501"/>
    </source>
</evidence>
<dbReference type="InterPro" id="IPR000873">
    <property type="entry name" value="AMP-dep_synth/lig_dom"/>
</dbReference>
<dbReference type="Gene3D" id="3.30.300.30">
    <property type="match status" value="1"/>
</dbReference>
<sequence>MIAPLHFYNESDSAQIFCIGAEFQNIVYAAFWQDVLEQSTAIEYLAQSTWALWEQDSYDFMVLFFAGLLANKKIILPPNRVRNLEQQLAQQDIYFLTRQQHLSESLSPKAERAVDFIVERLAKIKNDEFLNAAQISFFTSGSTGEPKQIERTLKQLLNEVRGLAASFSFAEQCLAIATVSHQHIYGLLFKLLLPLATGRSFYNPQLAFPEDVIQVQQRLLQSGYLNYVVSSPALLKRWTSELRLQHCEMVFSSGGKLDVGIRPNLNVPIIEVLGSSETGGIAHRKQDDAAWTAFENVEIQISDRQQLMVKSDHAGEQGWIMTGDAAEWMVIAQKQFSLLGRLDRIVKLEEKRLSLDAIEQTLNILDDVQQSHALVIEHQHRQILAAIVVLTPTAQQQLIQLGKAAFVKTLKQQLQFQLETLAIPRQWRFLSQIPQNAQSKRDKNYLKALFSMMLQPVMLSQWQAQDSQFFSLEFPSELACFKGHFPNQPIYPGVGQISFIQQFAKQVWADLDWCQGFEQLKFQNLIRPYTVVQLKLSRKEHKVSFEMSTDQHTLASGRLLFSVARA</sequence>
<dbReference type="EMBL" id="SGIM01000010">
    <property type="protein sequence ID" value="RZF50774.1"/>
    <property type="molecule type" value="Genomic_DNA"/>
</dbReference>
<evidence type="ECO:0000259" key="4">
    <source>
        <dbReference type="Pfam" id="PF22818"/>
    </source>
</evidence>
<dbReference type="Pfam" id="PF22818">
    <property type="entry name" value="ApeI-like"/>
    <property type="match status" value="1"/>
</dbReference>
<keyword evidence="6" id="KW-1185">Reference proteome</keyword>
<dbReference type="SUPFAM" id="SSF56801">
    <property type="entry name" value="Acetyl-CoA synthetase-like"/>
    <property type="match status" value="1"/>
</dbReference>
<keyword evidence="1" id="KW-0596">Phosphopantetheine</keyword>
<feature type="domain" description="ApeI dehydratase-like" evidence="4">
    <location>
        <begin position="465"/>
        <end position="558"/>
    </location>
</feature>
<dbReference type="Pfam" id="PF00501">
    <property type="entry name" value="AMP-binding"/>
    <property type="match status" value="1"/>
</dbReference>
<gene>
    <name evidence="5" type="ORF">EXE30_11995</name>
</gene>